<sequence length="324" mass="35197">MDTHPRMVVTRSLPAALMERIAAEAAAWVNPEDRTLTPAELQAVADEWQPDVMLVMAMDRIDADCIAALPASVRAIATLSVGHDHIDLPAARDRGIAVIHTPDILSDAVSEIAIMLMLCAARRAQEGERMIYGQTWKGWSPTQLLGRDVTGARLGVLGMGRIGRTIARRARAAFDMEVHYHNRSRLERGLEDGATYHDSAEGLLAVSDFLMLAAPSTPATKGFLNADRIAQLAQGAIVVNIARGDLVDDDALIAGLRSGHVAAAGLDVFNREPDIHPGYRELSNVFLQPHQGSSTIGTRVRMGEMLLDSIKFHLEGRDLPNRLV</sequence>
<dbReference type="InterPro" id="IPR050223">
    <property type="entry name" value="D-isomer_2-hydroxyacid_DH"/>
</dbReference>
<dbReference type="InterPro" id="IPR029752">
    <property type="entry name" value="D-isomer_DH_CS1"/>
</dbReference>
<name>A0ABY2WTS9_9RHOB</name>
<proteinExistence type="inferred from homology"/>
<dbReference type="Pfam" id="PF00389">
    <property type="entry name" value="2-Hacid_dh"/>
    <property type="match status" value="1"/>
</dbReference>
<gene>
    <name evidence="6" type="ORF">FGK63_18255</name>
</gene>
<organism evidence="6 7">
    <name type="scientific">Ruegeria sediminis</name>
    <dbReference type="NCBI Taxonomy" id="2583820"/>
    <lineage>
        <taxon>Bacteria</taxon>
        <taxon>Pseudomonadati</taxon>
        <taxon>Pseudomonadota</taxon>
        <taxon>Alphaproteobacteria</taxon>
        <taxon>Rhodobacterales</taxon>
        <taxon>Roseobacteraceae</taxon>
        <taxon>Ruegeria</taxon>
    </lineage>
</organism>
<evidence type="ECO:0000313" key="7">
    <source>
        <dbReference type="Proteomes" id="UP001193035"/>
    </source>
</evidence>
<comment type="caution">
    <text evidence="6">The sequence shown here is derived from an EMBL/GenBank/DDBJ whole genome shotgun (WGS) entry which is preliminary data.</text>
</comment>
<keyword evidence="7" id="KW-1185">Reference proteome</keyword>
<dbReference type="InterPro" id="IPR006139">
    <property type="entry name" value="D-isomer_2_OHA_DH_cat_dom"/>
</dbReference>
<evidence type="ECO:0000259" key="5">
    <source>
        <dbReference type="Pfam" id="PF02826"/>
    </source>
</evidence>
<dbReference type="SUPFAM" id="SSF52283">
    <property type="entry name" value="Formate/glycerate dehydrogenase catalytic domain-like"/>
    <property type="match status" value="1"/>
</dbReference>
<dbReference type="PROSITE" id="PS00671">
    <property type="entry name" value="D_2_HYDROXYACID_DH_3"/>
    <property type="match status" value="1"/>
</dbReference>
<evidence type="ECO:0000313" key="6">
    <source>
        <dbReference type="EMBL" id="TMV04229.1"/>
    </source>
</evidence>
<dbReference type="Proteomes" id="UP001193035">
    <property type="component" value="Unassembled WGS sequence"/>
</dbReference>
<feature type="domain" description="D-isomer specific 2-hydroxyacid dehydrogenase NAD-binding" evidence="5">
    <location>
        <begin position="114"/>
        <end position="292"/>
    </location>
</feature>
<dbReference type="PANTHER" id="PTHR10996">
    <property type="entry name" value="2-HYDROXYACID DEHYDROGENASE-RELATED"/>
    <property type="match status" value="1"/>
</dbReference>
<dbReference type="SUPFAM" id="SSF51735">
    <property type="entry name" value="NAD(P)-binding Rossmann-fold domains"/>
    <property type="match status" value="1"/>
</dbReference>
<reference evidence="6 7" key="1">
    <citation type="submission" date="2019-05" db="EMBL/GenBank/DDBJ databases">
        <title>Ruegeria sp. nov., isolated from tidal flat.</title>
        <authorList>
            <person name="Kim W."/>
        </authorList>
    </citation>
    <scope>NUCLEOTIDE SEQUENCE [LARGE SCALE GENOMIC DNA]</scope>
    <source>
        <strain evidence="6 7">CAU 1488</strain>
    </source>
</reference>
<dbReference type="CDD" id="cd05301">
    <property type="entry name" value="GDH"/>
    <property type="match status" value="1"/>
</dbReference>
<dbReference type="InterPro" id="IPR006140">
    <property type="entry name" value="D-isomer_DH_NAD-bd"/>
</dbReference>
<feature type="domain" description="D-isomer specific 2-hydroxyacid dehydrogenase catalytic" evidence="4">
    <location>
        <begin position="33"/>
        <end position="323"/>
    </location>
</feature>
<dbReference type="PROSITE" id="PS00065">
    <property type="entry name" value="D_2_HYDROXYACID_DH_1"/>
    <property type="match status" value="1"/>
</dbReference>
<keyword evidence="2 3" id="KW-0560">Oxidoreductase</keyword>
<evidence type="ECO:0000256" key="3">
    <source>
        <dbReference type="RuleBase" id="RU003719"/>
    </source>
</evidence>
<accession>A0ABY2WTS9</accession>
<comment type="similarity">
    <text evidence="1 3">Belongs to the D-isomer specific 2-hydroxyacid dehydrogenase family.</text>
</comment>
<dbReference type="EMBL" id="VCPD01000008">
    <property type="protein sequence ID" value="TMV04229.1"/>
    <property type="molecule type" value="Genomic_DNA"/>
</dbReference>
<dbReference type="PANTHER" id="PTHR10996:SF283">
    <property type="entry name" value="GLYOXYLATE_HYDROXYPYRUVATE REDUCTASE B"/>
    <property type="match status" value="1"/>
</dbReference>
<evidence type="ECO:0000259" key="4">
    <source>
        <dbReference type="Pfam" id="PF00389"/>
    </source>
</evidence>
<dbReference type="InterPro" id="IPR036291">
    <property type="entry name" value="NAD(P)-bd_dom_sf"/>
</dbReference>
<protein>
    <submittedName>
        <fullName evidence="6">D-glycerate dehydrogenase</fullName>
    </submittedName>
</protein>
<evidence type="ECO:0000256" key="1">
    <source>
        <dbReference type="ARBA" id="ARBA00005854"/>
    </source>
</evidence>
<dbReference type="InterPro" id="IPR029753">
    <property type="entry name" value="D-isomer_DH_CS"/>
</dbReference>
<evidence type="ECO:0000256" key="2">
    <source>
        <dbReference type="ARBA" id="ARBA00023002"/>
    </source>
</evidence>
<dbReference type="Pfam" id="PF02826">
    <property type="entry name" value="2-Hacid_dh_C"/>
    <property type="match status" value="1"/>
</dbReference>
<dbReference type="Gene3D" id="3.40.50.720">
    <property type="entry name" value="NAD(P)-binding Rossmann-like Domain"/>
    <property type="match status" value="2"/>
</dbReference>